<name>A0AAI9H3A3_ECOLX</name>
<protein>
    <recommendedName>
        <fullName evidence="2">Lipoprotein</fullName>
    </recommendedName>
</protein>
<gene>
    <name evidence="1" type="ORF">P6223_005222</name>
</gene>
<reference evidence="1" key="1">
    <citation type="submission" date="2024-02" db="EMBL/GenBank/DDBJ databases">
        <authorList>
            <consortium name="Clinical and Environmental Microbiology Branch: Whole genome sequencing antimicrobial resistance pathogens in the healthcare setting"/>
        </authorList>
    </citation>
    <scope>NUCLEOTIDE SEQUENCE</scope>
    <source>
        <strain evidence="1">2023CK-00345</strain>
    </source>
</reference>
<proteinExistence type="predicted"/>
<organism evidence="1">
    <name type="scientific">Escherichia coli</name>
    <dbReference type="NCBI Taxonomy" id="562"/>
    <lineage>
        <taxon>Bacteria</taxon>
        <taxon>Pseudomonadati</taxon>
        <taxon>Pseudomonadota</taxon>
        <taxon>Gammaproteobacteria</taxon>
        <taxon>Enterobacterales</taxon>
        <taxon>Enterobacteriaceae</taxon>
        <taxon>Escherichia</taxon>
    </lineage>
</organism>
<evidence type="ECO:0008006" key="2">
    <source>
        <dbReference type="Google" id="ProtNLM"/>
    </source>
</evidence>
<sequence>MKEWCMRIIFVAFLAIATVILCLFMTGCAQRYESGHDQLFELSERHIIYRDLTVPASMSNLPEKQQISVPGIEP</sequence>
<dbReference type="AlphaFoldDB" id="A0AAI9H3A3"/>
<evidence type="ECO:0000313" key="1">
    <source>
        <dbReference type="EMBL" id="EMM0028533.1"/>
    </source>
</evidence>
<dbReference type="PROSITE" id="PS51257">
    <property type="entry name" value="PROKAR_LIPOPROTEIN"/>
    <property type="match status" value="1"/>
</dbReference>
<comment type="caution">
    <text evidence="1">The sequence shown here is derived from an EMBL/GenBank/DDBJ whole genome shotgun (WGS) entry which is preliminary data.</text>
</comment>
<dbReference type="EMBL" id="ABLFQU030000090">
    <property type="protein sequence ID" value="EMM0028533.1"/>
    <property type="molecule type" value="Genomic_DNA"/>
</dbReference>
<accession>A0AAI9H3A3</accession>